<evidence type="ECO:0000313" key="3">
    <source>
        <dbReference type="Proteomes" id="UP000812031"/>
    </source>
</evidence>
<organism evidence="2 3">
    <name type="scientific">Flavobacterium taihuense</name>
    <dbReference type="NCBI Taxonomy" id="2857508"/>
    <lineage>
        <taxon>Bacteria</taxon>
        <taxon>Pseudomonadati</taxon>
        <taxon>Bacteroidota</taxon>
        <taxon>Flavobacteriia</taxon>
        <taxon>Flavobacteriales</taxon>
        <taxon>Flavobacteriaceae</taxon>
        <taxon>Flavobacterium</taxon>
    </lineage>
</organism>
<keyword evidence="1" id="KW-1133">Transmembrane helix</keyword>
<protein>
    <submittedName>
        <fullName evidence="2">Uncharacterized protein</fullName>
    </submittedName>
</protein>
<feature type="transmembrane region" description="Helical" evidence="1">
    <location>
        <begin position="6"/>
        <end position="25"/>
    </location>
</feature>
<keyword evidence="3" id="KW-1185">Reference proteome</keyword>
<name>A0ABS6XSD8_9FLAO</name>
<feature type="transmembrane region" description="Helical" evidence="1">
    <location>
        <begin position="71"/>
        <end position="89"/>
    </location>
</feature>
<feature type="transmembrane region" description="Helical" evidence="1">
    <location>
        <begin position="46"/>
        <end position="65"/>
    </location>
</feature>
<gene>
    <name evidence="2" type="ORF">KZH69_02200</name>
</gene>
<dbReference type="Proteomes" id="UP000812031">
    <property type="component" value="Unassembled WGS sequence"/>
</dbReference>
<evidence type="ECO:0000313" key="2">
    <source>
        <dbReference type="EMBL" id="MBW4359287.1"/>
    </source>
</evidence>
<sequence length="90" mass="9839">MNKMDLLFGFVIGILASLLGMFLYITLVVHSEFITGIQSMKSEGHLGKIVALGSILDLIIFGVLLKMNKELMARGVVLAVIMLTIVTLFL</sequence>
<keyword evidence="1" id="KW-0812">Transmembrane</keyword>
<accession>A0ABS6XSD8</accession>
<evidence type="ECO:0000256" key="1">
    <source>
        <dbReference type="SAM" id="Phobius"/>
    </source>
</evidence>
<dbReference type="EMBL" id="JAHWYN010000002">
    <property type="protein sequence ID" value="MBW4359287.1"/>
    <property type="molecule type" value="Genomic_DNA"/>
</dbReference>
<reference evidence="2 3" key="1">
    <citation type="submission" date="2021-07" db="EMBL/GenBank/DDBJ databases">
        <title>Flavobacterium sp. nov. isolated from sediment on the Taihu Lake.</title>
        <authorList>
            <person name="Qu J.-H."/>
        </authorList>
    </citation>
    <scope>NUCLEOTIDE SEQUENCE [LARGE SCALE GENOMIC DNA]</scope>
    <source>
        <strain evidence="2 3">NAS39</strain>
    </source>
</reference>
<proteinExistence type="predicted"/>
<keyword evidence="1" id="KW-0472">Membrane</keyword>
<comment type="caution">
    <text evidence="2">The sequence shown here is derived from an EMBL/GenBank/DDBJ whole genome shotgun (WGS) entry which is preliminary data.</text>
</comment>